<name>A0A947DJ19_9CYAN</name>
<dbReference type="EMBL" id="JADOES010000049">
    <property type="protein sequence ID" value="MBT9317524.1"/>
    <property type="molecule type" value="Genomic_DNA"/>
</dbReference>
<evidence type="ECO:0000259" key="1">
    <source>
        <dbReference type="Pfam" id="PF10111"/>
    </source>
</evidence>
<accession>A0A947DJ19</accession>
<reference evidence="2" key="2">
    <citation type="journal article" date="2021" name="Mar. Drugs">
        <title>Genome Reduction and Secondary Metabolism of the Marine Sponge-Associated Cyanobacterium Leptothoe.</title>
        <authorList>
            <person name="Konstantinou D."/>
            <person name="Popin R.V."/>
            <person name="Fewer D.P."/>
            <person name="Sivonen K."/>
            <person name="Gkelis S."/>
        </authorList>
    </citation>
    <scope>NUCLEOTIDE SEQUENCE</scope>
    <source>
        <strain evidence="2">TAU-MAC 1115</strain>
    </source>
</reference>
<reference evidence="2" key="1">
    <citation type="submission" date="2020-11" db="EMBL/GenBank/DDBJ databases">
        <authorList>
            <person name="Konstantinou D."/>
            <person name="Gkelis S."/>
            <person name="Popin R."/>
            <person name="Fewer D."/>
            <person name="Sivonen K."/>
        </authorList>
    </citation>
    <scope>NUCLEOTIDE SEQUENCE</scope>
    <source>
        <strain evidence="2">TAU-MAC 1115</strain>
    </source>
</reference>
<dbReference type="Proteomes" id="UP000717364">
    <property type="component" value="Unassembled WGS sequence"/>
</dbReference>
<dbReference type="PANTHER" id="PTHR43685:SF2">
    <property type="entry name" value="GLYCOSYLTRANSFERASE 2-LIKE DOMAIN-CONTAINING PROTEIN"/>
    <property type="match status" value="1"/>
</dbReference>
<evidence type="ECO:0000313" key="2">
    <source>
        <dbReference type="EMBL" id="MBT9317524.1"/>
    </source>
</evidence>
<dbReference type="Pfam" id="PF10111">
    <property type="entry name" value="Glyco_tranf_2_2"/>
    <property type="match status" value="1"/>
</dbReference>
<gene>
    <name evidence="2" type="ORF">IXB50_19045</name>
</gene>
<dbReference type="GO" id="GO:0044010">
    <property type="term" value="P:single-species biofilm formation"/>
    <property type="evidence" value="ECO:0007669"/>
    <property type="project" value="TreeGrafter"/>
</dbReference>
<dbReference type="Gene3D" id="3.90.550.10">
    <property type="entry name" value="Spore Coat Polysaccharide Biosynthesis Protein SpsA, Chain A"/>
    <property type="match status" value="1"/>
</dbReference>
<dbReference type="InterPro" id="IPR050834">
    <property type="entry name" value="Glycosyltransf_2"/>
</dbReference>
<dbReference type="RefSeq" id="WP_215610588.1">
    <property type="nucleotide sequence ID" value="NZ_JADOES010000049.1"/>
</dbReference>
<evidence type="ECO:0000313" key="3">
    <source>
        <dbReference type="Proteomes" id="UP000717364"/>
    </source>
</evidence>
<dbReference type="InterPro" id="IPR019290">
    <property type="entry name" value="GlycosylTrfase-like_prok"/>
</dbReference>
<proteinExistence type="predicted"/>
<organism evidence="2 3">
    <name type="scientific">Leptothoe spongobia TAU-MAC 1115</name>
    <dbReference type="NCBI Taxonomy" id="1967444"/>
    <lineage>
        <taxon>Bacteria</taxon>
        <taxon>Bacillati</taxon>
        <taxon>Cyanobacteriota</taxon>
        <taxon>Cyanophyceae</taxon>
        <taxon>Nodosilineales</taxon>
        <taxon>Cymatolegaceae</taxon>
        <taxon>Leptothoe</taxon>
        <taxon>Leptothoe spongobia</taxon>
    </lineage>
</organism>
<dbReference type="PANTHER" id="PTHR43685">
    <property type="entry name" value="GLYCOSYLTRANSFERASE"/>
    <property type="match status" value="1"/>
</dbReference>
<feature type="domain" description="Glycosyltransferase 2-like prokaryotic type" evidence="1">
    <location>
        <begin position="5"/>
        <end position="251"/>
    </location>
</feature>
<comment type="caution">
    <text evidence="2">The sequence shown here is derived from an EMBL/GenBank/DDBJ whole genome shotgun (WGS) entry which is preliminary data.</text>
</comment>
<protein>
    <submittedName>
        <fullName evidence="2">Glycosyltransferase</fullName>
    </submittedName>
</protein>
<dbReference type="AlphaFoldDB" id="A0A947DJ19"/>
<sequence>MPTITVAIPVYNGAKTIHATLESIIQQSFEDIEIVIIDDGSIDETVEIVRQVKDSRIRLISYPNQGLAASRNRGIQQSQCELISFIDADDLWTPDKLSEQLSILQANPRAAIAYSWTDCIDQVDRFFRRGSYLSVEGHVYDKLLMGNFLDSGSNALFRKSVFAAVGQFDESLKAAEDWDMFLRIAVDHTFVVVPKVQVLYRLSPQSMSAHLERQESESRRVLTQAFARKPGLSWQTKRKSLAQMYRYLTFKALENCSTRQQALITAKYLGQAIYQDPVQLKPIRLFLSQLQRIIETLTRP</sequence>
<dbReference type="InterPro" id="IPR029044">
    <property type="entry name" value="Nucleotide-diphossugar_trans"/>
</dbReference>
<keyword evidence="3" id="KW-1185">Reference proteome</keyword>
<dbReference type="SUPFAM" id="SSF53448">
    <property type="entry name" value="Nucleotide-diphospho-sugar transferases"/>
    <property type="match status" value="1"/>
</dbReference>